<reference evidence="1 2" key="1">
    <citation type="submission" date="2020-08" db="EMBL/GenBank/DDBJ databases">
        <title>Complete genome sequence of Raphidiopsis curvispora isolated from drinking water reservoir in South Korea.</title>
        <authorList>
            <person name="Jeong J."/>
        </authorList>
    </citation>
    <scope>NUCLEOTIDE SEQUENCE [LARGE SCALE GENOMIC DNA]</scope>
    <source>
        <strain evidence="1 2">GIHE-G1</strain>
    </source>
</reference>
<name>A0A7H0F1M5_9CYAN</name>
<dbReference type="AlphaFoldDB" id="A0A7H0F1M5"/>
<dbReference type="Proteomes" id="UP000516013">
    <property type="component" value="Chromosome"/>
</dbReference>
<keyword evidence="2" id="KW-1185">Reference proteome</keyword>
<protein>
    <submittedName>
        <fullName evidence="1">Uncharacterized protein</fullName>
    </submittedName>
</protein>
<gene>
    <name evidence="1" type="ORF">IAR63_02275</name>
</gene>
<dbReference type="KEGG" id="ccur:IAR63_02275"/>
<organism evidence="1 2">
    <name type="scientific">Cylindrospermopsis curvispora GIHE-G1</name>
    <dbReference type="NCBI Taxonomy" id="2666332"/>
    <lineage>
        <taxon>Bacteria</taxon>
        <taxon>Bacillati</taxon>
        <taxon>Cyanobacteriota</taxon>
        <taxon>Cyanophyceae</taxon>
        <taxon>Nostocales</taxon>
        <taxon>Aphanizomenonaceae</taxon>
        <taxon>Cylindrospermopsis</taxon>
    </lineage>
</organism>
<evidence type="ECO:0000313" key="1">
    <source>
        <dbReference type="EMBL" id="QNP29941.1"/>
    </source>
</evidence>
<sequence length="50" mass="6083">MQTEVEILLEKNRTQSLNNDEQRLWQQYEFIEHLVRLAKAQALLKLKKDE</sequence>
<dbReference type="EMBL" id="CP060822">
    <property type="protein sequence ID" value="QNP29941.1"/>
    <property type="molecule type" value="Genomic_DNA"/>
</dbReference>
<proteinExistence type="predicted"/>
<evidence type="ECO:0000313" key="2">
    <source>
        <dbReference type="Proteomes" id="UP000516013"/>
    </source>
</evidence>
<accession>A0A7H0F1M5</accession>
<dbReference type="RefSeq" id="WP_187706430.1">
    <property type="nucleotide sequence ID" value="NZ_CP060822.1"/>
</dbReference>